<evidence type="ECO:0000313" key="4">
    <source>
        <dbReference type="EMBL" id="KAK0741527.1"/>
    </source>
</evidence>
<keyword evidence="5" id="KW-1185">Reference proteome</keyword>
<name>A0AA40K0W4_9PEZI</name>
<dbReference type="PANTHER" id="PTHR47706">
    <property type="entry name" value="NMRA-LIKE FAMILY PROTEIN"/>
    <property type="match status" value="1"/>
</dbReference>
<feature type="domain" description="NmrA-like" evidence="3">
    <location>
        <begin position="5"/>
        <end position="138"/>
    </location>
</feature>
<dbReference type="InterPro" id="IPR008030">
    <property type="entry name" value="NmrA-like"/>
</dbReference>
<evidence type="ECO:0000256" key="1">
    <source>
        <dbReference type="ARBA" id="ARBA00022857"/>
    </source>
</evidence>
<dbReference type="Pfam" id="PF05368">
    <property type="entry name" value="NmrA"/>
    <property type="match status" value="1"/>
</dbReference>
<accession>A0AA40K0W4</accession>
<proteinExistence type="predicted"/>
<dbReference type="CDD" id="cd05259">
    <property type="entry name" value="PCBER_SDR_a"/>
    <property type="match status" value="1"/>
</dbReference>
<dbReference type="InterPro" id="IPR036291">
    <property type="entry name" value="NAD(P)-bd_dom_sf"/>
</dbReference>
<dbReference type="SUPFAM" id="SSF51735">
    <property type="entry name" value="NAD(P)-binding Rossmann-fold domains"/>
    <property type="match status" value="1"/>
</dbReference>
<dbReference type="Gene3D" id="3.90.25.10">
    <property type="entry name" value="UDP-galactose 4-epimerase, domain 1"/>
    <property type="match status" value="1"/>
</dbReference>
<comment type="caution">
    <text evidence="4">The sequence shown here is derived from an EMBL/GenBank/DDBJ whole genome shotgun (WGS) entry which is preliminary data.</text>
</comment>
<dbReference type="EMBL" id="JAUKUD010000006">
    <property type="protein sequence ID" value="KAK0741527.1"/>
    <property type="molecule type" value="Genomic_DNA"/>
</dbReference>
<dbReference type="InterPro" id="IPR051609">
    <property type="entry name" value="NmrA/Isoflavone_reductase-like"/>
</dbReference>
<organism evidence="4 5">
    <name type="scientific">Schizothecium vesticola</name>
    <dbReference type="NCBI Taxonomy" id="314040"/>
    <lineage>
        <taxon>Eukaryota</taxon>
        <taxon>Fungi</taxon>
        <taxon>Dikarya</taxon>
        <taxon>Ascomycota</taxon>
        <taxon>Pezizomycotina</taxon>
        <taxon>Sordariomycetes</taxon>
        <taxon>Sordariomycetidae</taxon>
        <taxon>Sordariales</taxon>
        <taxon>Schizotheciaceae</taxon>
        <taxon>Schizothecium</taxon>
    </lineage>
</organism>
<gene>
    <name evidence="4" type="ORF">B0T18DRAFT_420303</name>
</gene>
<dbReference type="GO" id="GO:0016491">
    <property type="term" value="F:oxidoreductase activity"/>
    <property type="evidence" value="ECO:0007669"/>
    <property type="project" value="UniProtKB-KW"/>
</dbReference>
<keyword evidence="2" id="KW-0560">Oxidoreductase</keyword>
<evidence type="ECO:0000256" key="2">
    <source>
        <dbReference type="ARBA" id="ARBA00023002"/>
    </source>
</evidence>
<evidence type="ECO:0000259" key="3">
    <source>
        <dbReference type="Pfam" id="PF05368"/>
    </source>
</evidence>
<dbReference type="InterPro" id="IPR045312">
    <property type="entry name" value="PCBER-like"/>
</dbReference>
<dbReference type="Proteomes" id="UP001172155">
    <property type="component" value="Unassembled WGS sequence"/>
</dbReference>
<protein>
    <submittedName>
        <fullName evidence="4">NmrA-like family protein</fullName>
    </submittedName>
</protein>
<keyword evidence="1" id="KW-0521">NADP</keyword>
<dbReference type="Gene3D" id="3.40.50.720">
    <property type="entry name" value="NAD(P)-binding Rossmann-like Domain"/>
    <property type="match status" value="1"/>
</dbReference>
<dbReference type="PANTHER" id="PTHR47706:SF9">
    <property type="entry name" value="NMRA-LIKE DOMAIN-CONTAINING PROTEIN-RELATED"/>
    <property type="match status" value="1"/>
</dbReference>
<evidence type="ECO:0000313" key="5">
    <source>
        <dbReference type="Proteomes" id="UP001172155"/>
    </source>
</evidence>
<reference evidence="4" key="1">
    <citation type="submission" date="2023-06" db="EMBL/GenBank/DDBJ databases">
        <title>Genome-scale phylogeny and comparative genomics of the fungal order Sordariales.</title>
        <authorList>
            <consortium name="Lawrence Berkeley National Laboratory"/>
            <person name="Hensen N."/>
            <person name="Bonometti L."/>
            <person name="Westerberg I."/>
            <person name="Brannstrom I.O."/>
            <person name="Guillou S."/>
            <person name="Cros-Aarteil S."/>
            <person name="Calhoun S."/>
            <person name="Haridas S."/>
            <person name="Kuo A."/>
            <person name="Mondo S."/>
            <person name="Pangilinan J."/>
            <person name="Riley R."/>
            <person name="LaButti K."/>
            <person name="Andreopoulos B."/>
            <person name="Lipzen A."/>
            <person name="Chen C."/>
            <person name="Yanf M."/>
            <person name="Daum C."/>
            <person name="Ng V."/>
            <person name="Clum A."/>
            <person name="Steindorff A."/>
            <person name="Ohm R."/>
            <person name="Martin F."/>
            <person name="Silar P."/>
            <person name="Natvig D."/>
            <person name="Lalanne C."/>
            <person name="Gautier V."/>
            <person name="Ament-velasquez S.L."/>
            <person name="Kruys A."/>
            <person name="Hutchinson M.I."/>
            <person name="Powell A.J."/>
            <person name="Barry K."/>
            <person name="Miller A.N."/>
            <person name="Grigoriev I.V."/>
            <person name="Debuchy R."/>
            <person name="Gladieux P."/>
            <person name="Thoren M.H."/>
            <person name="Johannesson H."/>
        </authorList>
    </citation>
    <scope>NUCLEOTIDE SEQUENCE</scope>
    <source>
        <strain evidence="4">SMH3187-1</strain>
    </source>
</reference>
<sequence length="311" mass="34444">MASVKTITLIGAHGNLGPVLLTALLSSPKQFQVQVFQRDSSASPPLSQGVTTIRIPDCFPVKDLTAALTSQDAVIVCFPLADLSAHLRIAEAAYAAGVKRFIPADFGSVDSRSEYARQLVKLFDKKVRVQELLESLSAKGGQEGKEWGWTSLVTGHLYDWGLRNGFLHLWPNEKRAEILGDGERKSSLSTLRRVGEAVVKILEAEEGVYRENMKGRVLMIQSFCVSQNEVLKMLERVTEETWEVRHEDTKGFIKRHKELVDAGNQESIEDLVFALGVADGNWEEKGDFAMGLLGLVDEDLETETRRALGFA</sequence>
<dbReference type="AlphaFoldDB" id="A0AA40K0W4"/>